<gene>
    <name evidence="6" type="ORF">HPB48_013293</name>
</gene>
<evidence type="ECO:0000259" key="5">
    <source>
        <dbReference type="PROSITE" id="PS50089"/>
    </source>
</evidence>
<comment type="caution">
    <text evidence="6">The sequence shown here is derived from an EMBL/GenBank/DDBJ whole genome shotgun (WGS) entry which is preliminary data.</text>
</comment>
<name>A0A9J6GVE1_HAELO</name>
<evidence type="ECO:0000256" key="2">
    <source>
        <dbReference type="ARBA" id="ARBA00022771"/>
    </source>
</evidence>
<dbReference type="PROSITE" id="PS00518">
    <property type="entry name" value="ZF_RING_1"/>
    <property type="match status" value="1"/>
</dbReference>
<dbReference type="EMBL" id="JABSTR010000009">
    <property type="protein sequence ID" value="KAH9378648.1"/>
    <property type="molecule type" value="Genomic_DNA"/>
</dbReference>
<dbReference type="InterPro" id="IPR013083">
    <property type="entry name" value="Znf_RING/FYVE/PHD"/>
</dbReference>
<dbReference type="CDD" id="cd16449">
    <property type="entry name" value="RING-HC"/>
    <property type="match status" value="1"/>
</dbReference>
<dbReference type="AlphaFoldDB" id="A0A9J6GVE1"/>
<dbReference type="InterPro" id="IPR018957">
    <property type="entry name" value="Znf_C3HC4_RING-type"/>
</dbReference>
<proteinExistence type="predicted"/>
<keyword evidence="2 4" id="KW-0863">Zinc-finger</keyword>
<keyword evidence="7" id="KW-1185">Reference proteome</keyword>
<dbReference type="InterPro" id="IPR017907">
    <property type="entry name" value="Znf_RING_CS"/>
</dbReference>
<evidence type="ECO:0000256" key="3">
    <source>
        <dbReference type="ARBA" id="ARBA00022833"/>
    </source>
</evidence>
<dbReference type="Proteomes" id="UP000821853">
    <property type="component" value="Unassembled WGS sequence"/>
</dbReference>
<dbReference type="OMA" id="WINYSAR"/>
<evidence type="ECO:0000313" key="6">
    <source>
        <dbReference type="EMBL" id="KAH9378648.1"/>
    </source>
</evidence>
<keyword evidence="1" id="KW-0479">Metal-binding</keyword>
<dbReference type="GO" id="GO:0008270">
    <property type="term" value="F:zinc ion binding"/>
    <property type="evidence" value="ECO:0007669"/>
    <property type="project" value="UniProtKB-KW"/>
</dbReference>
<dbReference type="PROSITE" id="PS50089">
    <property type="entry name" value="ZF_RING_2"/>
    <property type="match status" value="1"/>
</dbReference>
<evidence type="ECO:0000256" key="4">
    <source>
        <dbReference type="PROSITE-ProRule" id="PRU00175"/>
    </source>
</evidence>
<keyword evidence="3" id="KW-0862">Zinc</keyword>
<dbReference type="Gene3D" id="3.30.40.10">
    <property type="entry name" value="Zinc/RING finger domain, C3HC4 (zinc finger)"/>
    <property type="match status" value="1"/>
</dbReference>
<feature type="domain" description="RING-type" evidence="5">
    <location>
        <begin position="34"/>
        <end position="72"/>
    </location>
</feature>
<evidence type="ECO:0000256" key="1">
    <source>
        <dbReference type="ARBA" id="ARBA00022723"/>
    </source>
</evidence>
<accession>A0A9J6GVE1</accession>
<dbReference type="VEuPathDB" id="VectorBase:HLOH_042782"/>
<dbReference type="SUPFAM" id="SSF57850">
    <property type="entry name" value="RING/U-box"/>
    <property type="match status" value="1"/>
</dbReference>
<sequence>MASPGHEYTLVGFSEEMDRRPLVFVEALPAGKVCSACGLVPKGLGVLPCGHFFCKPCYEQCLHRGGLVCPLDGDACPDDEINWINYSARSIMTKKVC</sequence>
<dbReference type="InterPro" id="IPR001841">
    <property type="entry name" value="Znf_RING"/>
</dbReference>
<organism evidence="6 7">
    <name type="scientific">Haemaphysalis longicornis</name>
    <name type="common">Bush tick</name>
    <dbReference type="NCBI Taxonomy" id="44386"/>
    <lineage>
        <taxon>Eukaryota</taxon>
        <taxon>Metazoa</taxon>
        <taxon>Ecdysozoa</taxon>
        <taxon>Arthropoda</taxon>
        <taxon>Chelicerata</taxon>
        <taxon>Arachnida</taxon>
        <taxon>Acari</taxon>
        <taxon>Parasitiformes</taxon>
        <taxon>Ixodida</taxon>
        <taxon>Ixodoidea</taxon>
        <taxon>Ixodidae</taxon>
        <taxon>Haemaphysalinae</taxon>
        <taxon>Haemaphysalis</taxon>
    </lineage>
</organism>
<reference evidence="6 7" key="1">
    <citation type="journal article" date="2020" name="Cell">
        <title>Large-Scale Comparative Analyses of Tick Genomes Elucidate Their Genetic Diversity and Vector Capacities.</title>
        <authorList>
            <consortium name="Tick Genome and Microbiome Consortium (TIGMIC)"/>
            <person name="Jia N."/>
            <person name="Wang J."/>
            <person name="Shi W."/>
            <person name="Du L."/>
            <person name="Sun Y."/>
            <person name="Zhan W."/>
            <person name="Jiang J.F."/>
            <person name="Wang Q."/>
            <person name="Zhang B."/>
            <person name="Ji P."/>
            <person name="Bell-Sakyi L."/>
            <person name="Cui X.M."/>
            <person name="Yuan T.T."/>
            <person name="Jiang B.G."/>
            <person name="Yang W.F."/>
            <person name="Lam T.T."/>
            <person name="Chang Q.C."/>
            <person name="Ding S.J."/>
            <person name="Wang X.J."/>
            <person name="Zhu J.G."/>
            <person name="Ruan X.D."/>
            <person name="Zhao L."/>
            <person name="Wei J.T."/>
            <person name="Ye R.Z."/>
            <person name="Que T.C."/>
            <person name="Du C.H."/>
            <person name="Zhou Y.H."/>
            <person name="Cheng J.X."/>
            <person name="Dai P.F."/>
            <person name="Guo W.B."/>
            <person name="Han X.H."/>
            <person name="Huang E.J."/>
            <person name="Li L.F."/>
            <person name="Wei W."/>
            <person name="Gao Y.C."/>
            <person name="Liu J.Z."/>
            <person name="Shao H.Z."/>
            <person name="Wang X."/>
            <person name="Wang C.C."/>
            <person name="Yang T.C."/>
            <person name="Huo Q.B."/>
            <person name="Li W."/>
            <person name="Chen H.Y."/>
            <person name="Chen S.E."/>
            <person name="Zhou L.G."/>
            <person name="Ni X.B."/>
            <person name="Tian J.H."/>
            <person name="Sheng Y."/>
            <person name="Liu T."/>
            <person name="Pan Y.S."/>
            <person name="Xia L.Y."/>
            <person name="Li J."/>
            <person name="Zhao F."/>
            <person name="Cao W.C."/>
        </authorList>
    </citation>
    <scope>NUCLEOTIDE SEQUENCE [LARGE SCALE GENOMIC DNA]</scope>
    <source>
        <strain evidence="6">HaeL-2018</strain>
    </source>
</reference>
<protein>
    <recommendedName>
        <fullName evidence="5">RING-type domain-containing protein</fullName>
    </recommendedName>
</protein>
<evidence type="ECO:0000313" key="7">
    <source>
        <dbReference type="Proteomes" id="UP000821853"/>
    </source>
</evidence>
<dbReference type="Pfam" id="PF00097">
    <property type="entry name" value="zf-C3HC4"/>
    <property type="match status" value="1"/>
</dbReference>
<dbReference type="OrthoDB" id="6479682at2759"/>